<keyword evidence="3 6" id="KW-0812">Transmembrane</keyword>
<comment type="similarity">
    <text evidence="2">Belongs to the CCC1 family.</text>
</comment>
<sequence length="343" mass="36863">MGNSNTNTNTNTIITADHGHTQCTPIFEGSGMGATAVEQQQSEGELASLHDTSHGILDVDLRDSGLRQSKRYCYSEDRPSGRPSQTSEYSLPRFLADFTLGFADGLTVPFALTAGLSSLGQTDTVIYAGMAEICAGCISMGIGGYLAAEGAQMSGPDDDDGCCRCQEDQERSGRVLRQQAVEQYLAPLCLPAELIQTVLSHVASSQQGQLRSCIEQAWAHDGEPAKPRGPSPILIGCSVSVGYLLGGLLPLSPYFFVDDVLSGLRWSFGICVLALFIFGFVKDYLLHARPAMEDWHRAKVTTQLAQWPRIKHSICEGVRMVIFGSIAAVAAVLCVKAFEGTMS</sequence>
<evidence type="ECO:0000256" key="1">
    <source>
        <dbReference type="ARBA" id="ARBA00004127"/>
    </source>
</evidence>
<evidence type="ECO:0000256" key="5">
    <source>
        <dbReference type="ARBA" id="ARBA00023136"/>
    </source>
</evidence>
<dbReference type="EMBL" id="CAUWAG010000013">
    <property type="protein sequence ID" value="CAJ2510288.1"/>
    <property type="molecule type" value="Genomic_DNA"/>
</dbReference>
<comment type="subcellular location">
    <subcellularLocation>
        <location evidence="1">Endomembrane system</location>
        <topology evidence="1">Multi-pass membrane protein</topology>
    </subcellularLocation>
</comment>
<evidence type="ECO:0000256" key="3">
    <source>
        <dbReference type="ARBA" id="ARBA00022692"/>
    </source>
</evidence>
<feature type="transmembrane region" description="Helical" evidence="6">
    <location>
        <begin position="263"/>
        <end position="281"/>
    </location>
</feature>
<dbReference type="PANTHER" id="PTHR31851">
    <property type="entry name" value="FE(2+)/MN(2+) TRANSPORTER PCL1"/>
    <property type="match status" value="1"/>
</dbReference>
<feature type="transmembrane region" description="Helical" evidence="6">
    <location>
        <begin position="233"/>
        <end position="257"/>
    </location>
</feature>
<dbReference type="InterPro" id="IPR008217">
    <property type="entry name" value="Ccc1_fam"/>
</dbReference>
<dbReference type="Proteomes" id="UP001295740">
    <property type="component" value="Unassembled WGS sequence"/>
</dbReference>
<comment type="caution">
    <text evidence="7">The sequence shown here is derived from an EMBL/GenBank/DDBJ whole genome shotgun (WGS) entry which is preliminary data.</text>
</comment>
<dbReference type="GO" id="GO:0012505">
    <property type="term" value="C:endomembrane system"/>
    <property type="evidence" value="ECO:0007669"/>
    <property type="project" value="UniProtKB-SubCell"/>
</dbReference>
<dbReference type="AlphaFoldDB" id="A0AAI8VTC5"/>
<feature type="transmembrane region" description="Helical" evidence="6">
    <location>
        <begin position="318"/>
        <end position="338"/>
    </location>
</feature>
<keyword evidence="5 6" id="KW-0472">Membrane</keyword>
<evidence type="ECO:0000256" key="4">
    <source>
        <dbReference type="ARBA" id="ARBA00022989"/>
    </source>
</evidence>
<name>A0AAI8VTC5_9PEZI</name>
<evidence type="ECO:0000313" key="8">
    <source>
        <dbReference type="Proteomes" id="UP001295740"/>
    </source>
</evidence>
<dbReference type="GO" id="GO:0005384">
    <property type="term" value="F:manganese ion transmembrane transporter activity"/>
    <property type="evidence" value="ECO:0007669"/>
    <property type="project" value="InterPro"/>
</dbReference>
<proteinExistence type="inferred from homology"/>
<keyword evidence="8" id="KW-1185">Reference proteome</keyword>
<keyword evidence="4 6" id="KW-1133">Transmembrane helix</keyword>
<evidence type="ECO:0000256" key="6">
    <source>
        <dbReference type="SAM" id="Phobius"/>
    </source>
</evidence>
<reference evidence="7" key="1">
    <citation type="submission" date="2023-10" db="EMBL/GenBank/DDBJ databases">
        <authorList>
            <person name="Hackl T."/>
        </authorList>
    </citation>
    <scope>NUCLEOTIDE SEQUENCE</scope>
</reference>
<protein>
    <submittedName>
        <fullName evidence="7">Uu.00g061880.m01.CDS01</fullName>
    </submittedName>
</protein>
<evidence type="ECO:0000313" key="7">
    <source>
        <dbReference type="EMBL" id="CAJ2510288.1"/>
    </source>
</evidence>
<organism evidence="7 8">
    <name type="scientific">Anthostomella pinea</name>
    <dbReference type="NCBI Taxonomy" id="933095"/>
    <lineage>
        <taxon>Eukaryota</taxon>
        <taxon>Fungi</taxon>
        <taxon>Dikarya</taxon>
        <taxon>Ascomycota</taxon>
        <taxon>Pezizomycotina</taxon>
        <taxon>Sordariomycetes</taxon>
        <taxon>Xylariomycetidae</taxon>
        <taxon>Xylariales</taxon>
        <taxon>Xylariaceae</taxon>
        <taxon>Anthostomella</taxon>
    </lineage>
</organism>
<dbReference type="Pfam" id="PF01988">
    <property type="entry name" value="VIT1"/>
    <property type="match status" value="1"/>
</dbReference>
<dbReference type="GO" id="GO:0030026">
    <property type="term" value="P:intracellular manganese ion homeostasis"/>
    <property type="evidence" value="ECO:0007669"/>
    <property type="project" value="InterPro"/>
</dbReference>
<gene>
    <name evidence="7" type="ORF">KHLLAP_LOCUS10756</name>
</gene>
<accession>A0AAI8VTC5</accession>
<evidence type="ECO:0000256" key="2">
    <source>
        <dbReference type="ARBA" id="ARBA00007049"/>
    </source>
</evidence>